<feature type="transmembrane region" description="Helical" evidence="1">
    <location>
        <begin position="21"/>
        <end position="38"/>
    </location>
</feature>
<accession>A0A919WKS5</accession>
<dbReference type="AlphaFoldDB" id="A0A919WKS5"/>
<sequence>MLPFSLKEIGVFTSLKCLMKALLTLALGTVMIPSIFLIEKKALNTLTNREVKRSTWFAYLSFLDL</sequence>
<dbReference type="Proteomes" id="UP000682111">
    <property type="component" value="Unassembled WGS sequence"/>
</dbReference>
<organism evidence="2 3">
    <name type="scientific">Robertmurraya siralis</name>
    <dbReference type="NCBI Taxonomy" id="77777"/>
    <lineage>
        <taxon>Bacteria</taxon>
        <taxon>Bacillati</taxon>
        <taxon>Bacillota</taxon>
        <taxon>Bacilli</taxon>
        <taxon>Bacillales</taxon>
        <taxon>Bacillaceae</taxon>
        <taxon>Robertmurraya</taxon>
    </lineage>
</organism>
<keyword evidence="1" id="KW-1133">Transmembrane helix</keyword>
<keyword evidence="1" id="KW-0812">Transmembrane</keyword>
<evidence type="ECO:0000256" key="1">
    <source>
        <dbReference type="SAM" id="Phobius"/>
    </source>
</evidence>
<evidence type="ECO:0000313" key="3">
    <source>
        <dbReference type="Proteomes" id="UP000682111"/>
    </source>
</evidence>
<proteinExistence type="predicted"/>
<name>A0A919WKS5_9BACI</name>
<dbReference type="EMBL" id="BORC01000009">
    <property type="protein sequence ID" value="GIN63913.1"/>
    <property type="molecule type" value="Genomic_DNA"/>
</dbReference>
<reference evidence="2" key="1">
    <citation type="submission" date="2021-03" db="EMBL/GenBank/DDBJ databases">
        <title>Antimicrobial resistance genes in bacteria isolated from Japanese honey, and their potential for conferring macrolide and lincosamide resistance in the American foulbrood pathogen Paenibacillus larvae.</title>
        <authorList>
            <person name="Okamoto M."/>
            <person name="Kumagai M."/>
            <person name="Kanamori H."/>
            <person name="Takamatsu D."/>
        </authorList>
    </citation>
    <scope>NUCLEOTIDE SEQUENCE</scope>
    <source>
        <strain evidence="2">J27TS8</strain>
    </source>
</reference>
<keyword evidence="3" id="KW-1185">Reference proteome</keyword>
<evidence type="ECO:0000313" key="2">
    <source>
        <dbReference type="EMBL" id="GIN63913.1"/>
    </source>
</evidence>
<keyword evidence="1" id="KW-0472">Membrane</keyword>
<gene>
    <name evidence="2" type="ORF">J27TS8_39060</name>
</gene>
<protein>
    <submittedName>
        <fullName evidence="2">Uncharacterized protein</fullName>
    </submittedName>
</protein>
<comment type="caution">
    <text evidence="2">The sequence shown here is derived from an EMBL/GenBank/DDBJ whole genome shotgun (WGS) entry which is preliminary data.</text>
</comment>